<accession>A0ACC0KE63</accession>
<name>A0ACC0KE63_CHOFU</name>
<gene>
    <name evidence="1" type="ORF">MSG28_012419</name>
</gene>
<comment type="caution">
    <text evidence="1">The sequence shown here is derived from an EMBL/GenBank/DDBJ whole genome shotgun (WGS) entry which is preliminary data.</text>
</comment>
<keyword evidence="2" id="KW-1185">Reference proteome</keyword>
<proteinExistence type="predicted"/>
<sequence length="199" mass="22460">MVVAIRADLAQDPKSFIKIIRRGHDFIRHKACLRFHEQNPIVFAQIANLTYLYYTYSGVLEECCGTYFSKDIGRRLVLITPKCRAPAEVAHATLHALGLVHGKGQGFSQPSVQAVLYPEECMNTEVDHHHENNGHHHHDSRERRPLLDIGLPRGSPLRPVLCFPHPTRSRDLNQVVTPSCWRPSGSSSPGPRTSFENLQ</sequence>
<evidence type="ECO:0000313" key="1">
    <source>
        <dbReference type="EMBL" id="KAI8434356.1"/>
    </source>
</evidence>
<evidence type="ECO:0000313" key="2">
    <source>
        <dbReference type="Proteomes" id="UP001064048"/>
    </source>
</evidence>
<dbReference type="Proteomes" id="UP001064048">
    <property type="component" value="Chromosome 21"/>
</dbReference>
<protein>
    <submittedName>
        <fullName evidence="1">Uncharacterized protein</fullName>
    </submittedName>
</protein>
<dbReference type="EMBL" id="CM046121">
    <property type="protein sequence ID" value="KAI8434356.1"/>
    <property type="molecule type" value="Genomic_DNA"/>
</dbReference>
<reference evidence="1 2" key="1">
    <citation type="journal article" date="2022" name="Genome Biol. Evol.">
        <title>The Spruce Budworm Genome: Reconstructing the Evolutionary History of Antifreeze Proteins.</title>
        <authorList>
            <person name="Beliveau C."/>
            <person name="Gagne P."/>
            <person name="Picq S."/>
            <person name="Vernygora O."/>
            <person name="Keeling C.I."/>
            <person name="Pinkney K."/>
            <person name="Doucet D."/>
            <person name="Wen F."/>
            <person name="Johnston J.S."/>
            <person name="Maaroufi H."/>
            <person name="Boyle B."/>
            <person name="Laroche J."/>
            <person name="Dewar K."/>
            <person name="Juretic N."/>
            <person name="Blackburn G."/>
            <person name="Nisole A."/>
            <person name="Brunet B."/>
            <person name="Brandao M."/>
            <person name="Lumley L."/>
            <person name="Duan J."/>
            <person name="Quan G."/>
            <person name="Lucarotti C.J."/>
            <person name="Roe A.D."/>
            <person name="Sperling F.A.H."/>
            <person name="Levesque R.C."/>
            <person name="Cusson M."/>
        </authorList>
    </citation>
    <scope>NUCLEOTIDE SEQUENCE [LARGE SCALE GENOMIC DNA]</scope>
    <source>
        <strain evidence="1">Glfc:IPQL:Cfum</strain>
    </source>
</reference>
<organism evidence="1 2">
    <name type="scientific">Choristoneura fumiferana</name>
    <name type="common">Spruce budworm moth</name>
    <name type="synonym">Archips fumiferana</name>
    <dbReference type="NCBI Taxonomy" id="7141"/>
    <lineage>
        <taxon>Eukaryota</taxon>
        <taxon>Metazoa</taxon>
        <taxon>Ecdysozoa</taxon>
        <taxon>Arthropoda</taxon>
        <taxon>Hexapoda</taxon>
        <taxon>Insecta</taxon>
        <taxon>Pterygota</taxon>
        <taxon>Neoptera</taxon>
        <taxon>Endopterygota</taxon>
        <taxon>Lepidoptera</taxon>
        <taxon>Glossata</taxon>
        <taxon>Ditrysia</taxon>
        <taxon>Tortricoidea</taxon>
        <taxon>Tortricidae</taxon>
        <taxon>Tortricinae</taxon>
        <taxon>Choristoneura</taxon>
    </lineage>
</organism>